<dbReference type="SUPFAM" id="SSF53098">
    <property type="entry name" value="Ribonuclease H-like"/>
    <property type="match status" value="1"/>
</dbReference>
<gene>
    <name evidence="2" type="ORF">CALMAC_LOCUS4495</name>
</gene>
<sequence length="957" mass="110622">MRKKKTRTRQDREAVGDSLLVCYNCEFTASTKRHLIGHMKMHENRKNRYSCNYCDFRTKFRKLLTTHMAAHESNCTQFEQIYIKEENDTTRGVLHNSEDTDNAKSKLVPSSQAVAICIYCNAIFKQKRYLKDHMVRKHPEFIASDISKIHHCTVCSFKTTRSNNLQEHLLTHSETALHSNTVFKNEYSLHEDITKKRPKSKASITSKVQESTKSSLKTTLTNTKFVMEVQEGQSSASASVDNNLDCVCVVCVLLKKGFSSQNFQKKSDIIKFGRPTVPINLVTRVEKSVKKFTRHFHVGFYKKYEWLTGCSKLSKLFCWPCLLFNISEKTNWNSAGITDLNNFHKSVKRHINSKEHLTATIKEKTFGTILIEHNLDNQLKIGNKLHNERVKKNRDILKRLIDVTCFLGQHDLSFRGHDEASGSDSLGNYVDLLELLGNYDETIKNHLNESSGFRGTSNRIQNDLIKCIFDVVLDQIKSEIKKAPFVSIVLDETTDTTNLSRFSIVVRYLLDGIPQERFLGFLDVSNDRTAEAMFKIVCDIVTSLECESKLVAQSYGGAVVMAGHLDDLQAKVKQKYKHAIFVHCLAHRLNLVLSQGMNNIKECKIFFTTLSGLASFFSKSFKITHALDMHVQRRFPKVTPTQWNNNGRLVQTVSQYRNSLIDFFQDIWTNKEKWDAETVTAAKGYLYWFQQDFDFNFLLNIFSEIFPYTDVLFDVLQTKSNDIGLSIKKINVFEKKVRQKRDEFQGFWNKTQDMDLEPERISIRIDSVGDRETSYRRLYVEIFENILQQLKTRFQNFEELKFVELCNFNNYKSSNFPAESFNLLKLNYGNIFDITALHSQLSVVYESGELNDKKTPLNMLDFLKTTGLNTSFGEVAKLCELVLTITTTSASVEPSFSVLERIKMFTRNTTNEDRLSNSALLSIEKQYVKQLSENPKFYDDIIDKFAIVDRRIDLKYR</sequence>
<dbReference type="InterPro" id="IPR008906">
    <property type="entry name" value="HATC_C_dom"/>
</dbReference>
<dbReference type="EMBL" id="CAACVG010006454">
    <property type="protein sequence ID" value="VEN40282.1"/>
    <property type="molecule type" value="Genomic_DNA"/>
</dbReference>
<organism evidence="2 3">
    <name type="scientific">Callosobruchus maculatus</name>
    <name type="common">Southern cowpea weevil</name>
    <name type="synonym">Pulse bruchid</name>
    <dbReference type="NCBI Taxonomy" id="64391"/>
    <lineage>
        <taxon>Eukaryota</taxon>
        <taxon>Metazoa</taxon>
        <taxon>Ecdysozoa</taxon>
        <taxon>Arthropoda</taxon>
        <taxon>Hexapoda</taxon>
        <taxon>Insecta</taxon>
        <taxon>Pterygota</taxon>
        <taxon>Neoptera</taxon>
        <taxon>Endopterygota</taxon>
        <taxon>Coleoptera</taxon>
        <taxon>Polyphaga</taxon>
        <taxon>Cucujiformia</taxon>
        <taxon>Chrysomeloidea</taxon>
        <taxon>Chrysomelidae</taxon>
        <taxon>Bruchinae</taxon>
        <taxon>Bruchini</taxon>
        <taxon>Callosobruchus</taxon>
    </lineage>
</organism>
<dbReference type="OrthoDB" id="8196265at2759"/>
<name>A0A653BXB6_CALMS</name>
<dbReference type="InterPro" id="IPR012337">
    <property type="entry name" value="RNaseH-like_sf"/>
</dbReference>
<dbReference type="PANTHER" id="PTHR45749">
    <property type="match status" value="1"/>
</dbReference>
<dbReference type="Pfam" id="PF05699">
    <property type="entry name" value="Dimer_Tnp_hAT"/>
    <property type="match status" value="1"/>
</dbReference>
<proteinExistence type="predicted"/>
<evidence type="ECO:0000313" key="2">
    <source>
        <dbReference type="EMBL" id="VEN40282.1"/>
    </source>
</evidence>
<feature type="domain" description="C2H2-type" evidence="1">
    <location>
        <begin position="117"/>
        <end position="138"/>
    </location>
</feature>
<keyword evidence="3" id="KW-1185">Reference proteome</keyword>
<dbReference type="SMART" id="SM00355">
    <property type="entry name" value="ZnF_C2H2"/>
    <property type="match status" value="4"/>
</dbReference>
<dbReference type="InterPro" id="IPR025398">
    <property type="entry name" value="DUF4371"/>
</dbReference>
<dbReference type="InterPro" id="IPR013087">
    <property type="entry name" value="Znf_C2H2_type"/>
</dbReference>
<dbReference type="PROSITE" id="PS00028">
    <property type="entry name" value="ZINC_FINGER_C2H2_1"/>
    <property type="match status" value="1"/>
</dbReference>
<dbReference type="AlphaFoldDB" id="A0A653BXB6"/>
<dbReference type="Proteomes" id="UP000410492">
    <property type="component" value="Unassembled WGS sequence"/>
</dbReference>
<accession>A0A653BXB6</accession>
<protein>
    <recommendedName>
        <fullName evidence="1">C2H2-type domain-containing protein</fullName>
    </recommendedName>
</protein>
<dbReference type="Pfam" id="PF14291">
    <property type="entry name" value="DUF4371"/>
    <property type="match status" value="1"/>
</dbReference>
<evidence type="ECO:0000259" key="1">
    <source>
        <dbReference type="PROSITE" id="PS00028"/>
    </source>
</evidence>
<dbReference type="PANTHER" id="PTHR45749:SF28">
    <property type="entry name" value="ZINC FINGER MYM-TYPE PROTEIN 1-LIKE-RELATED"/>
    <property type="match status" value="1"/>
</dbReference>
<reference evidence="2 3" key="1">
    <citation type="submission" date="2019-01" db="EMBL/GenBank/DDBJ databases">
        <authorList>
            <person name="Sayadi A."/>
        </authorList>
    </citation>
    <scope>NUCLEOTIDE SEQUENCE [LARGE SCALE GENOMIC DNA]</scope>
</reference>
<dbReference type="GO" id="GO:0046983">
    <property type="term" value="F:protein dimerization activity"/>
    <property type="evidence" value="ECO:0007669"/>
    <property type="project" value="InterPro"/>
</dbReference>
<dbReference type="Gene3D" id="3.30.160.60">
    <property type="entry name" value="Classic Zinc Finger"/>
    <property type="match status" value="2"/>
</dbReference>
<evidence type="ECO:0000313" key="3">
    <source>
        <dbReference type="Proteomes" id="UP000410492"/>
    </source>
</evidence>